<organism evidence="1">
    <name type="scientific">Pseudoalteromonas translucida KMM 520</name>
    <dbReference type="NCBI Taxonomy" id="1315283"/>
    <lineage>
        <taxon>Bacteria</taxon>
        <taxon>Pseudomonadati</taxon>
        <taxon>Pseudomonadota</taxon>
        <taxon>Gammaproteobacteria</taxon>
        <taxon>Alteromonadales</taxon>
        <taxon>Pseudoalteromonadaceae</taxon>
        <taxon>Pseudoalteromonas</taxon>
    </lineage>
</organism>
<dbReference type="AlphaFoldDB" id="A0A0U2WQP2"/>
<dbReference type="EMBL" id="CP011034">
    <property type="protein sequence ID" value="ALS34203.1"/>
    <property type="molecule type" value="Genomic_DNA"/>
</dbReference>
<dbReference type="Proteomes" id="UP000065261">
    <property type="component" value="Chromosome I"/>
</dbReference>
<evidence type="ECO:0000313" key="1">
    <source>
        <dbReference type="EMBL" id="ALS34203.1"/>
    </source>
</evidence>
<sequence>MLAFNAWHRAKANFLDKPARGKLPPTLRCTNKKAAVLNSGFYYINR</sequence>
<accession>A0A0U2WQP2</accession>
<protein>
    <submittedName>
        <fullName evidence="1">Uncharacterized protein</fullName>
    </submittedName>
</protein>
<dbReference type="PATRIC" id="fig|1315283.4.peg.2791"/>
<gene>
    <name evidence="1" type="ORF">PTRA_a3200</name>
</gene>
<evidence type="ECO:0000313" key="2">
    <source>
        <dbReference type="Proteomes" id="UP000065261"/>
    </source>
</evidence>
<dbReference type="KEGG" id="ptn:PTRA_a3200"/>
<proteinExistence type="predicted"/>
<reference evidence="1 2" key="1">
    <citation type="submission" date="2015-03" db="EMBL/GenBank/DDBJ databases">
        <authorList>
            <person name="Murphy D."/>
        </authorList>
    </citation>
    <scope>NUCLEOTIDE SEQUENCE [LARGE SCALE GENOMIC DNA]</scope>
    <source>
        <strain evidence="1 2">KMM 520</strain>
    </source>
</reference>
<name>A0A0U2WQP2_9GAMM</name>